<gene>
    <name evidence="9 12" type="primary">mnmA</name>
    <name evidence="12" type="ORF">H9863_09565</name>
</gene>
<feature type="disulfide bond" description="Alternate" evidence="9">
    <location>
        <begin position="104"/>
        <end position="201"/>
    </location>
</feature>
<reference evidence="12" key="1">
    <citation type="journal article" date="2021" name="PeerJ">
        <title>Extensive microbial diversity within the chicken gut microbiome revealed by metagenomics and culture.</title>
        <authorList>
            <person name="Gilroy R."/>
            <person name="Ravi A."/>
            <person name="Getino M."/>
            <person name="Pursley I."/>
            <person name="Horton D.L."/>
            <person name="Alikhan N.F."/>
            <person name="Baker D."/>
            <person name="Gharbi K."/>
            <person name="Hall N."/>
            <person name="Watson M."/>
            <person name="Adriaenssens E.M."/>
            <person name="Foster-Nyarko E."/>
            <person name="Jarju S."/>
            <person name="Secka A."/>
            <person name="Antonio M."/>
            <person name="Oren A."/>
            <person name="Chaudhuri R.R."/>
            <person name="La Ragione R."/>
            <person name="Hildebrand F."/>
            <person name="Pallen M.J."/>
        </authorList>
    </citation>
    <scope>NUCLEOTIDE SEQUENCE</scope>
    <source>
        <strain evidence="12">23274</strain>
    </source>
</reference>
<dbReference type="EC" id="2.8.1.13" evidence="9"/>
<evidence type="ECO:0000256" key="2">
    <source>
        <dbReference type="ARBA" id="ARBA00022679"/>
    </source>
</evidence>
<evidence type="ECO:0000256" key="4">
    <source>
        <dbReference type="ARBA" id="ARBA00022741"/>
    </source>
</evidence>
<comment type="subcellular location">
    <subcellularLocation>
        <location evidence="9">Cytoplasm</location>
    </subcellularLocation>
</comment>
<organism evidence="12 13">
    <name type="scientific">Candidatus Odoribacter faecigallinarum</name>
    <dbReference type="NCBI Taxonomy" id="2838706"/>
    <lineage>
        <taxon>Bacteria</taxon>
        <taxon>Pseudomonadati</taxon>
        <taxon>Bacteroidota</taxon>
        <taxon>Bacteroidia</taxon>
        <taxon>Bacteroidales</taxon>
        <taxon>Odoribacteraceae</taxon>
        <taxon>Odoribacter</taxon>
    </lineage>
</organism>
<comment type="caution">
    <text evidence="12">The sequence shown here is derived from an EMBL/GenBank/DDBJ whole genome shotgun (WGS) entry which is preliminary data.</text>
</comment>
<evidence type="ECO:0000256" key="1">
    <source>
        <dbReference type="ARBA" id="ARBA00022555"/>
    </source>
</evidence>
<accession>A0A9D1V1H5</accession>
<feature type="binding site" evidence="9">
    <location>
        <position position="128"/>
    </location>
    <ligand>
        <name>ATP</name>
        <dbReference type="ChEBI" id="CHEBI:30616"/>
    </ligand>
</feature>
<evidence type="ECO:0000313" key="12">
    <source>
        <dbReference type="EMBL" id="HIX04342.1"/>
    </source>
</evidence>
<dbReference type="Pfam" id="PF20259">
    <property type="entry name" value="tRNA_Me_trans_M"/>
    <property type="match status" value="1"/>
</dbReference>
<keyword evidence="3 9" id="KW-0819">tRNA processing</keyword>
<evidence type="ECO:0000313" key="13">
    <source>
        <dbReference type="Proteomes" id="UP000824202"/>
    </source>
</evidence>
<dbReference type="GO" id="GO:0002143">
    <property type="term" value="P:tRNA wobble position uridine thiolation"/>
    <property type="evidence" value="ECO:0007669"/>
    <property type="project" value="TreeGrafter"/>
</dbReference>
<dbReference type="InterPro" id="IPR023382">
    <property type="entry name" value="MnmA-like_central_sf"/>
</dbReference>
<dbReference type="AlphaFoldDB" id="A0A9D1V1H5"/>
<comment type="similarity">
    <text evidence="9">Belongs to the MnmA/TRMU family.</text>
</comment>
<dbReference type="CDD" id="cd01998">
    <property type="entry name" value="MnmA_TRMU-like"/>
    <property type="match status" value="1"/>
</dbReference>
<evidence type="ECO:0000256" key="6">
    <source>
        <dbReference type="ARBA" id="ARBA00022884"/>
    </source>
</evidence>
<sequence length="363" mass="40631">MAKKVLMAMSGGIDSTVAALLLLEQGYELTGVTFRTFDNISQGCLEKEKGCCNIDSLLEAKHMAQTLGFEHHIVDFRKEFEDTVIRDFIHEYLQGRTPNPCVVCNATIKWGKLMEIADQMGCEFIATGHYARVAESNGRYFLRKGADTQKDQSYFLWRLTQANLARTLFPLGEWTKAEVRQFALSRGYEKLSRKGESQEICFIPDNDYRAFLASHAPDYASKCQPGNFATADGKIVGKHRGYPNYTIGQRKGLGIALGQPMFVTAIHPETNTVVLGTKEEIQDSTFYAHNLNWMKYASIPQGFEAIAKIRYRNEGGTASLYPENEKLRVSFHHPVNSITPGQSVVFYEGDAVIGGGIIDQIIK</sequence>
<evidence type="ECO:0000256" key="8">
    <source>
        <dbReference type="ARBA" id="ARBA00051542"/>
    </source>
</evidence>
<keyword evidence="5 9" id="KW-0067">ATP-binding</keyword>
<dbReference type="Gene3D" id="2.30.30.280">
    <property type="entry name" value="Adenine nucleotide alpha hydrolases-like domains"/>
    <property type="match status" value="1"/>
</dbReference>
<comment type="caution">
    <text evidence="9">Lacks conserved residue(s) required for the propagation of feature annotation.</text>
</comment>
<keyword evidence="1 9" id="KW-0820">tRNA-binding</keyword>
<dbReference type="PANTHER" id="PTHR11933:SF5">
    <property type="entry name" value="MITOCHONDRIAL TRNA-SPECIFIC 2-THIOURIDYLASE 1"/>
    <property type="match status" value="1"/>
</dbReference>
<feature type="domain" description="tRNA-specific 2-thiouridylase MnmA-like central" evidence="11">
    <location>
        <begin position="223"/>
        <end position="276"/>
    </location>
</feature>
<dbReference type="InterPro" id="IPR014729">
    <property type="entry name" value="Rossmann-like_a/b/a_fold"/>
</dbReference>
<keyword evidence="4 9" id="KW-0547">Nucleotide-binding</keyword>
<dbReference type="GO" id="GO:0103016">
    <property type="term" value="F:tRNA-uridine 2-sulfurtransferase activity"/>
    <property type="evidence" value="ECO:0007669"/>
    <property type="project" value="UniProtKB-EC"/>
</dbReference>
<dbReference type="Pfam" id="PF20258">
    <property type="entry name" value="tRNA_Me_trans_C"/>
    <property type="match status" value="1"/>
</dbReference>
<dbReference type="NCBIfam" id="TIGR00420">
    <property type="entry name" value="trmU"/>
    <property type="match status" value="1"/>
</dbReference>
<keyword evidence="2 9" id="KW-0808">Transferase</keyword>
<feature type="domain" description="tRNA-specific 2-thiouridylase MnmA-like C-terminal" evidence="10">
    <location>
        <begin position="285"/>
        <end position="358"/>
    </location>
</feature>
<dbReference type="HAMAP" id="MF_00144">
    <property type="entry name" value="tRNA_thiouridyl_MnmA"/>
    <property type="match status" value="1"/>
</dbReference>
<feature type="binding site" evidence="9">
    <location>
        <begin position="8"/>
        <end position="15"/>
    </location>
    <ligand>
        <name>ATP</name>
        <dbReference type="ChEBI" id="CHEBI:30616"/>
    </ligand>
</feature>
<dbReference type="Pfam" id="PF03054">
    <property type="entry name" value="tRNA_Me_trans"/>
    <property type="match status" value="1"/>
</dbReference>
<dbReference type="FunFam" id="2.30.30.280:FF:000001">
    <property type="entry name" value="tRNA-specific 2-thiouridylase MnmA"/>
    <property type="match status" value="1"/>
</dbReference>
<name>A0A9D1V1H5_9BACT</name>
<evidence type="ECO:0000259" key="10">
    <source>
        <dbReference type="Pfam" id="PF20258"/>
    </source>
</evidence>
<evidence type="ECO:0000256" key="9">
    <source>
        <dbReference type="HAMAP-Rule" id="MF_00144"/>
    </source>
</evidence>
<reference evidence="12" key="2">
    <citation type="submission" date="2021-04" db="EMBL/GenBank/DDBJ databases">
        <authorList>
            <person name="Gilroy R."/>
        </authorList>
    </citation>
    <scope>NUCLEOTIDE SEQUENCE</scope>
    <source>
        <strain evidence="12">23274</strain>
    </source>
</reference>
<keyword evidence="9" id="KW-0963">Cytoplasm</keyword>
<comment type="function">
    <text evidence="9">Catalyzes the 2-thiolation of uridine at the wobble position (U34) of tRNA, leading to the formation of s(2)U34.</text>
</comment>
<keyword evidence="6 9" id="KW-0694">RNA-binding</keyword>
<comment type="catalytic activity">
    <reaction evidence="8 9">
        <text>S-sulfanyl-L-cysteinyl-[protein] + uridine(34) in tRNA + AH2 + ATP = 2-thiouridine(34) in tRNA + L-cysteinyl-[protein] + A + AMP + diphosphate + H(+)</text>
        <dbReference type="Rhea" id="RHEA:47032"/>
        <dbReference type="Rhea" id="RHEA-COMP:10131"/>
        <dbReference type="Rhea" id="RHEA-COMP:11726"/>
        <dbReference type="Rhea" id="RHEA-COMP:11727"/>
        <dbReference type="Rhea" id="RHEA-COMP:11728"/>
        <dbReference type="ChEBI" id="CHEBI:13193"/>
        <dbReference type="ChEBI" id="CHEBI:15378"/>
        <dbReference type="ChEBI" id="CHEBI:17499"/>
        <dbReference type="ChEBI" id="CHEBI:29950"/>
        <dbReference type="ChEBI" id="CHEBI:30616"/>
        <dbReference type="ChEBI" id="CHEBI:33019"/>
        <dbReference type="ChEBI" id="CHEBI:61963"/>
        <dbReference type="ChEBI" id="CHEBI:65315"/>
        <dbReference type="ChEBI" id="CHEBI:87170"/>
        <dbReference type="ChEBI" id="CHEBI:456215"/>
        <dbReference type="EC" id="2.8.1.13"/>
    </reaction>
</comment>
<dbReference type="PANTHER" id="PTHR11933">
    <property type="entry name" value="TRNA 5-METHYLAMINOMETHYL-2-THIOURIDYLATE -METHYLTRANSFERASE"/>
    <property type="match status" value="1"/>
</dbReference>
<evidence type="ECO:0000259" key="11">
    <source>
        <dbReference type="Pfam" id="PF20259"/>
    </source>
</evidence>
<feature type="site" description="Interaction with tRNA" evidence="9">
    <location>
        <position position="129"/>
    </location>
</feature>
<feature type="region of interest" description="Interaction with tRNA" evidence="9">
    <location>
        <begin position="150"/>
        <end position="152"/>
    </location>
</feature>
<feature type="binding site" evidence="9">
    <location>
        <position position="34"/>
    </location>
    <ligand>
        <name>ATP</name>
        <dbReference type="ChEBI" id="CHEBI:30616"/>
    </ligand>
</feature>
<dbReference type="GO" id="GO:0005524">
    <property type="term" value="F:ATP binding"/>
    <property type="evidence" value="ECO:0007669"/>
    <property type="project" value="UniProtKB-KW"/>
</dbReference>
<protein>
    <recommendedName>
        <fullName evidence="9">tRNA-specific 2-thiouridylase MnmA</fullName>
        <ecNumber evidence="9">2.8.1.13</ecNumber>
    </recommendedName>
</protein>
<dbReference type="Proteomes" id="UP000824202">
    <property type="component" value="Unassembled WGS sequence"/>
</dbReference>
<dbReference type="Gene3D" id="3.40.50.620">
    <property type="entry name" value="HUPs"/>
    <property type="match status" value="1"/>
</dbReference>
<dbReference type="NCBIfam" id="NF001138">
    <property type="entry name" value="PRK00143.1"/>
    <property type="match status" value="1"/>
</dbReference>
<evidence type="ECO:0000256" key="3">
    <source>
        <dbReference type="ARBA" id="ARBA00022694"/>
    </source>
</evidence>
<dbReference type="EMBL" id="DXFT01000188">
    <property type="protein sequence ID" value="HIX04342.1"/>
    <property type="molecule type" value="Genomic_DNA"/>
</dbReference>
<feature type="site" description="Interaction with tRNA" evidence="9">
    <location>
        <position position="342"/>
    </location>
</feature>
<feature type="region of interest" description="Interaction with tRNA" evidence="9">
    <location>
        <begin position="310"/>
        <end position="311"/>
    </location>
</feature>
<dbReference type="SUPFAM" id="SSF52402">
    <property type="entry name" value="Adenine nucleotide alpha hydrolases-like"/>
    <property type="match status" value="1"/>
</dbReference>
<dbReference type="InterPro" id="IPR046884">
    <property type="entry name" value="MnmA-like_central"/>
</dbReference>
<dbReference type="GO" id="GO:0005737">
    <property type="term" value="C:cytoplasm"/>
    <property type="evidence" value="ECO:0007669"/>
    <property type="project" value="UniProtKB-SubCell"/>
</dbReference>
<evidence type="ECO:0000256" key="7">
    <source>
        <dbReference type="ARBA" id="ARBA00023157"/>
    </source>
</evidence>
<evidence type="ECO:0000256" key="5">
    <source>
        <dbReference type="ARBA" id="ARBA00022840"/>
    </source>
</evidence>
<dbReference type="InterPro" id="IPR004506">
    <property type="entry name" value="MnmA-like"/>
</dbReference>
<feature type="active site" description="Nucleophile" evidence="9">
    <location>
        <position position="104"/>
    </location>
</feature>
<dbReference type="GO" id="GO:0000049">
    <property type="term" value="F:tRNA binding"/>
    <property type="evidence" value="ECO:0007669"/>
    <property type="project" value="UniProtKB-KW"/>
</dbReference>
<proteinExistence type="inferred from homology"/>
<dbReference type="Gene3D" id="2.40.30.10">
    <property type="entry name" value="Translation factors"/>
    <property type="match status" value="1"/>
</dbReference>
<dbReference type="InterPro" id="IPR046885">
    <property type="entry name" value="MnmA-like_C"/>
</dbReference>
<keyword evidence="7 9" id="KW-1015">Disulfide bond</keyword>
<feature type="active site" description="Cysteine persulfide intermediate" evidence="9">
    <location>
        <position position="201"/>
    </location>
</feature>